<dbReference type="OrthoDB" id="9801912at2"/>
<evidence type="ECO:0000313" key="7">
    <source>
        <dbReference type="Proteomes" id="UP000324209"/>
    </source>
</evidence>
<proteinExistence type="inferred from homology"/>
<dbReference type="GO" id="GO:0043190">
    <property type="term" value="C:ATP-binding cassette (ABC) transporter complex"/>
    <property type="evidence" value="ECO:0007669"/>
    <property type="project" value="InterPro"/>
</dbReference>
<keyword evidence="4" id="KW-0732">Signal</keyword>
<accession>A0A5C1QJY2</accession>
<comment type="similarity">
    <text evidence="2">Belongs to the bacterial solute-binding protein 5 family.</text>
</comment>
<dbReference type="Proteomes" id="UP000324209">
    <property type="component" value="Chromosome"/>
</dbReference>
<keyword evidence="3" id="KW-0813">Transport</keyword>
<dbReference type="Pfam" id="PF00496">
    <property type="entry name" value="SBP_bac_5"/>
    <property type="match status" value="1"/>
</dbReference>
<dbReference type="Gene3D" id="3.10.105.10">
    <property type="entry name" value="Dipeptide-binding Protein, Domain 3"/>
    <property type="match status" value="1"/>
</dbReference>
<comment type="subcellular location">
    <subcellularLocation>
        <location evidence="1">Cell envelope</location>
    </subcellularLocation>
</comment>
<dbReference type="InterPro" id="IPR030678">
    <property type="entry name" value="Peptide/Ni-bd"/>
</dbReference>
<evidence type="ECO:0000256" key="1">
    <source>
        <dbReference type="ARBA" id="ARBA00004196"/>
    </source>
</evidence>
<organism evidence="6 7">
    <name type="scientific">Oceanispirochaeta crateris</name>
    <dbReference type="NCBI Taxonomy" id="2518645"/>
    <lineage>
        <taxon>Bacteria</taxon>
        <taxon>Pseudomonadati</taxon>
        <taxon>Spirochaetota</taxon>
        <taxon>Spirochaetia</taxon>
        <taxon>Spirochaetales</taxon>
        <taxon>Spirochaetaceae</taxon>
        <taxon>Oceanispirochaeta</taxon>
    </lineage>
</organism>
<gene>
    <name evidence="6" type="ORF">EXM22_10770</name>
</gene>
<name>A0A5C1QJY2_9SPIO</name>
<dbReference type="PANTHER" id="PTHR30290:SF10">
    <property type="entry name" value="PERIPLASMIC OLIGOPEPTIDE-BINDING PROTEIN-RELATED"/>
    <property type="match status" value="1"/>
</dbReference>
<dbReference type="InterPro" id="IPR000914">
    <property type="entry name" value="SBP_5_dom"/>
</dbReference>
<dbReference type="RefSeq" id="WP_149486524.1">
    <property type="nucleotide sequence ID" value="NZ_CP036150.1"/>
</dbReference>
<feature type="domain" description="Solute-binding protein family 5" evidence="5">
    <location>
        <begin position="82"/>
        <end position="473"/>
    </location>
</feature>
<sequence>MKRNLFLTLIALFMIPVLFISCGKKEEVAEVVMEEAPAGPVVMNWNLAADPKTIDPGLNGASDGGDVISNTFEGLVRERSGEVVPGIAKSWDTSADGKVITFHLRESKWSDGSPLTAHDFVYGWKRAMDPATASEYGWIWHYTNVVNAEAANNGDVSLDEVGIRAVDDLTFEVTLSAPTDYFVSLTSFYHFMPVKQSVVEDPAGTEGLWAKTPALAVSNGAYKLTSYKVGDGMTLEKNANYWKADKTGLDKINVKFIDSASTGYTAYQAGEFDFLDGLSVPPAEISKLIAENPEFYVFPLLGTYYYNFNMDLPLWEDSRVRRAMAYAIDREQIVETLAQGNVPAAGFVPPGFPDDKGNDFFKTAGTYGVSLGSESIAEAQKLLAEAGYPGGEGFPKFTLLYNTSEGHQLVAQMVQEMWKTNLGIECTLENQEWAVFQDTRKEGDYEISRGGWITDFLDPMGLLAIFVDGNDYNDPNYNNPEYNKAMAEASSSYGEAHFKALYKAQDILMKDMPIVPVYHYTDYFLSSPKVKGWDRSMLGQIDFTTAYLAE</sequence>
<dbReference type="GO" id="GO:0030288">
    <property type="term" value="C:outer membrane-bounded periplasmic space"/>
    <property type="evidence" value="ECO:0007669"/>
    <property type="project" value="UniProtKB-ARBA"/>
</dbReference>
<dbReference type="AlphaFoldDB" id="A0A5C1QJY2"/>
<protein>
    <submittedName>
        <fullName evidence="6">Peptide ABC transporter substrate-binding protein</fullName>
    </submittedName>
</protein>
<evidence type="ECO:0000256" key="2">
    <source>
        <dbReference type="ARBA" id="ARBA00005695"/>
    </source>
</evidence>
<evidence type="ECO:0000259" key="5">
    <source>
        <dbReference type="Pfam" id="PF00496"/>
    </source>
</evidence>
<dbReference type="CDD" id="cd08504">
    <property type="entry name" value="PBP2_OppA"/>
    <property type="match status" value="1"/>
</dbReference>
<dbReference type="SUPFAM" id="SSF53850">
    <property type="entry name" value="Periplasmic binding protein-like II"/>
    <property type="match status" value="1"/>
</dbReference>
<dbReference type="FunFam" id="3.10.105.10:FF:000001">
    <property type="entry name" value="Oligopeptide ABC transporter, oligopeptide-binding protein"/>
    <property type="match status" value="1"/>
</dbReference>
<dbReference type="PIRSF" id="PIRSF002741">
    <property type="entry name" value="MppA"/>
    <property type="match status" value="1"/>
</dbReference>
<reference evidence="6 7" key="1">
    <citation type="submission" date="2019-02" db="EMBL/GenBank/DDBJ databases">
        <title>Complete Genome Sequence and Methylome Analysis of free living Spirochaetas.</title>
        <authorList>
            <person name="Fomenkov A."/>
            <person name="Dubinina G."/>
            <person name="Leshcheva N."/>
            <person name="Mikheeva N."/>
            <person name="Grabovich M."/>
            <person name="Vincze T."/>
            <person name="Roberts R.J."/>
        </authorList>
    </citation>
    <scope>NUCLEOTIDE SEQUENCE [LARGE SCALE GENOMIC DNA]</scope>
    <source>
        <strain evidence="6 7">K2</strain>
    </source>
</reference>
<dbReference type="GO" id="GO:0015833">
    <property type="term" value="P:peptide transport"/>
    <property type="evidence" value="ECO:0007669"/>
    <property type="project" value="TreeGrafter"/>
</dbReference>
<dbReference type="FunFam" id="3.90.76.10:FF:000001">
    <property type="entry name" value="Oligopeptide ABC transporter substrate-binding protein"/>
    <property type="match status" value="1"/>
</dbReference>
<evidence type="ECO:0000256" key="3">
    <source>
        <dbReference type="ARBA" id="ARBA00022448"/>
    </source>
</evidence>
<dbReference type="InterPro" id="IPR039424">
    <property type="entry name" value="SBP_5"/>
</dbReference>
<dbReference type="GO" id="GO:1904680">
    <property type="term" value="F:peptide transmembrane transporter activity"/>
    <property type="evidence" value="ECO:0007669"/>
    <property type="project" value="TreeGrafter"/>
</dbReference>
<dbReference type="PROSITE" id="PS51257">
    <property type="entry name" value="PROKAR_LIPOPROTEIN"/>
    <property type="match status" value="1"/>
</dbReference>
<dbReference type="PANTHER" id="PTHR30290">
    <property type="entry name" value="PERIPLASMIC BINDING COMPONENT OF ABC TRANSPORTER"/>
    <property type="match status" value="1"/>
</dbReference>
<dbReference type="Gene3D" id="3.90.76.10">
    <property type="entry name" value="Dipeptide-binding Protein, Domain 1"/>
    <property type="match status" value="1"/>
</dbReference>
<dbReference type="Gene3D" id="3.40.190.10">
    <property type="entry name" value="Periplasmic binding protein-like II"/>
    <property type="match status" value="1"/>
</dbReference>
<evidence type="ECO:0000256" key="4">
    <source>
        <dbReference type="ARBA" id="ARBA00022729"/>
    </source>
</evidence>
<dbReference type="EMBL" id="CP036150">
    <property type="protein sequence ID" value="QEN08443.1"/>
    <property type="molecule type" value="Genomic_DNA"/>
</dbReference>
<dbReference type="KEGG" id="ock:EXM22_10770"/>
<keyword evidence="7" id="KW-1185">Reference proteome</keyword>
<evidence type="ECO:0000313" key="6">
    <source>
        <dbReference type="EMBL" id="QEN08443.1"/>
    </source>
</evidence>